<evidence type="ECO:0000313" key="1">
    <source>
        <dbReference type="EMBL" id="EWS77515.1"/>
    </source>
</evidence>
<organism evidence="1 2">
    <name type="scientific">Xylella taiwanensis</name>
    <dbReference type="NCBI Taxonomy" id="1444770"/>
    <lineage>
        <taxon>Bacteria</taxon>
        <taxon>Pseudomonadati</taxon>
        <taxon>Pseudomonadota</taxon>
        <taxon>Gammaproteobacteria</taxon>
        <taxon>Lysobacterales</taxon>
        <taxon>Lysobacteraceae</taxon>
        <taxon>Xylella</taxon>
    </lineage>
</organism>
<evidence type="ECO:0000313" key="2">
    <source>
        <dbReference type="Proteomes" id="UP000020406"/>
    </source>
</evidence>
<dbReference type="EMBL" id="JDSQ01000019">
    <property type="protein sequence ID" value="EWS77515.1"/>
    <property type="molecule type" value="Genomic_DNA"/>
</dbReference>
<reference evidence="1 2" key="1">
    <citation type="journal article" date="2014" name="Genome Announc.">
        <title>Draft Genome Sequence of Xylella fastidiosa Pear Leaf Scorch Strain in Taiwan.</title>
        <authorList>
            <person name="Su C.C."/>
            <person name="Deng W.L."/>
            <person name="Jan F.J."/>
            <person name="Chang C.J."/>
            <person name="Huang H."/>
            <person name="Chen J."/>
        </authorList>
    </citation>
    <scope>NUCLEOTIDE SEQUENCE [LARGE SCALE GENOMIC DNA]</scope>
    <source>
        <strain evidence="1 2">PLS229</strain>
    </source>
</reference>
<proteinExistence type="predicted"/>
<accession>Z9JGM6</accession>
<comment type="caution">
    <text evidence="1">The sequence shown here is derived from an EMBL/GenBank/DDBJ whole genome shotgun (WGS) entry which is preliminary data.</text>
</comment>
<dbReference type="Proteomes" id="UP000020406">
    <property type="component" value="Unassembled WGS sequence"/>
</dbReference>
<protein>
    <submittedName>
        <fullName evidence="1">Uncharacterized protein</fullName>
    </submittedName>
</protein>
<name>Z9JGM6_9GAMM</name>
<gene>
    <name evidence="1" type="ORF">AF72_10620</name>
</gene>
<dbReference type="STRING" id="1444770.AF72_10620"/>
<dbReference type="AlphaFoldDB" id="Z9JGM6"/>
<sequence>MSADKLLLTLLLHKAMRLNSLERAKNVLNQV</sequence>